<reference evidence="2 3" key="1">
    <citation type="submission" date="2024-02" db="EMBL/GenBank/DDBJ databases">
        <title>de novo genome assembly of Solanum bulbocastanum strain 11H21.</title>
        <authorList>
            <person name="Hosaka A.J."/>
        </authorList>
    </citation>
    <scope>NUCLEOTIDE SEQUENCE [LARGE SCALE GENOMIC DNA]</scope>
    <source>
        <tissue evidence="2">Young leaves</tissue>
    </source>
</reference>
<dbReference type="EMBL" id="JBANQN010000005">
    <property type="protein sequence ID" value="KAK6789425.1"/>
    <property type="molecule type" value="Genomic_DNA"/>
</dbReference>
<dbReference type="PANTHER" id="PTHR33233:SF17">
    <property type="entry name" value="DUF4283 DOMAIN-CONTAINING PROTEIN"/>
    <property type="match status" value="1"/>
</dbReference>
<sequence>MVLRWGPQMIDYKPVIVKPWSTSFNFRDKVLKVSPLWVRFPNLPLNCWGPKSLSRIASVLGNPICVDKCTTKLEHISCARVLVEINIIGPLPKVVRVMDPNDTMFKQKVSYDRKPQYYLNCCQIGHLYKSQPPQPKVQQAGPKAGQKKVKQVWNAKDNKEHAHQQPPSKLTSCAYRAIHKEDIATMNEFNPLMDNTLQQAIQQAFDKADRGQHSEGKSPNHQTSPYEGCNMEYHCMLCDSMEIQQLNGLRPFKFFQPFGRSPRFLRDSKTYMETTSNMRQNGQNMEKTEDAEIKLKQLCMHAYPKVEAQIQLARSNSLRFK</sequence>
<evidence type="ECO:0008006" key="4">
    <source>
        <dbReference type="Google" id="ProtNLM"/>
    </source>
</evidence>
<keyword evidence="3" id="KW-1185">Reference proteome</keyword>
<protein>
    <recommendedName>
        <fullName evidence="4">DUF4283 domain-containing protein</fullName>
    </recommendedName>
</protein>
<dbReference type="AlphaFoldDB" id="A0AAN8TKF9"/>
<evidence type="ECO:0000256" key="1">
    <source>
        <dbReference type="SAM" id="MobiDB-lite"/>
    </source>
</evidence>
<feature type="region of interest" description="Disordered" evidence="1">
    <location>
        <begin position="205"/>
        <end position="225"/>
    </location>
</feature>
<evidence type="ECO:0000313" key="2">
    <source>
        <dbReference type="EMBL" id="KAK6789425.1"/>
    </source>
</evidence>
<accession>A0AAN8TKF9</accession>
<gene>
    <name evidence="2" type="ORF">RDI58_013224</name>
</gene>
<name>A0AAN8TKF9_SOLBU</name>
<dbReference type="PANTHER" id="PTHR33233">
    <property type="entry name" value="ENDONUCLEASE/EXONUCLEASE/PHOSPHATASE"/>
    <property type="match status" value="1"/>
</dbReference>
<comment type="caution">
    <text evidence="2">The sequence shown here is derived from an EMBL/GenBank/DDBJ whole genome shotgun (WGS) entry which is preliminary data.</text>
</comment>
<organism evidence="2 3">
    <name type="scientific">Solanum bulbocastanum</name>
    <name type="common">Wild potato</name>
    <dbReference type="NCBI Taxonomy" id="147425"/>
    <lineage>
        <taxon>Eukaryota</taxon>
        <taxon>Viridiplantae</taxon>
        <taxon>Streptophyta</taxon>
        <taxon>Embryophyta</taxon>
        <taxon>Tracheophyta</taxon>
        <taxon>Spermatophyta</taxon>
        <taxon>Magnoliopsida</taxon>
        <taxon>eudicotyledons</taxon>
        <taxon>Gunneridae</taxon>
        <taxon>Pentapetalae</taxon>
        <taxon>asterids</taxon>
        <taxon>lamiids</taxon>
        <taxon>Solanales</taxon>
        <taxon>Solanaceae</taxon>
        <taxon>Solanoideae</taxon>
        <taxon>Solaneae</taxon>
        <taxon>Solanum</taxon>
    </lineage>
</organism>
<dbReference type="Proteomes" id="UP001371456">
    <property type="component" value="Unassembled WGS sequence"/>
</dbReference>
<evidence type="ECO:0000313" key="3">
    <source>
        <dbReference type="Proteomes" id="UP001371456"/>
    </source>
</evidence>
<feature type="compositionally biased region" description="Basic and acidic residues" evidence="1">
    <location>
        <begin position="206"/>
        <end position="218"/>
    </location>
</feature>
<proteinExistence type="predicted"/>